<dbReference type="EMBL" id="KE523882">
    <property type="protein sequence ID" value="KFB34749.1"/>
    <property type="molecule type" value="Genomic_DNA"/>
</dbReference>
<reference evidence="3" key="2">
    <citation type="submission" date="2020-05" db="UniProtKB">
        <authorList>
            <consortium name="EnsemblMetazoa"/>
        </authorList>
    </citation>
    <scope>IDENTIFICATION</scope>
</reference>
<dbReference type="Proteomes" id="UP000030765">
    <property type="component" value="Unassembled WGS sequence"/>
</dbReference>
<evidence type="ECO:0000313" key="2">
    <source>
        <dbReference type="EMBL" id="KFB34749.1"/>
    </source>
</evidence>
<gene>
    <name evidence="2" type="ORF">ZHAS_00000087</name>
</gene>
<dbReference type="GO" id="GO:0016301">
    <property type="term" value="F:kinase activity"/>
    <property type="evidence" value="ECO:0007669"/>
    <property type="project" value="UniProtKB-KW"/>
</dbReference>
<keyword evidence="2" id="KW-0418">Kinase</keyword>
<proteinExistence type="predicted"/>
<dbReference type="EMBL" id="ATLV01000457">
    <property type="status" value="NOT_ANNOTATED_CDS"/>
    <property type="molecule type" value="Genomic_DNA"/>
</dbReference>
<evidence type="ECO:0000313" key="3">
    <source>
        <dbReference type="EnsemblMetazoa" id="ASIC000087-PA"/>
    </source>
</evidence>
<feature type="region of interest" description="Disordered" evidence="1">
    <location>
        <begin position="31"/>
        <end position="52"/>
    </location>
</feature>
<evidence type="ECO:0000313" key="4">
    <source>
        <dbReference type="Proteomes" id="UP000030765"/>
    </source>
</evidence>
<reference evidence="2 4" key="1">
    <citation type="journal article" date="2014" name="BMC Genomics">
        <title>Genome sequence of Anopheles sinensis provides insight into genetics basis of mosquito competence for malaria parasites.</title>
        <authorList>
            <person name="Zhou D."/>
            <person name="Zhang D."/>
            <person name="Ding G."/>
            <person name="Shi L."/>
            <person name="Hou Q."/>
            <person name="Ye Y."/>
            <person name="Xu Y."/>
            <person name="Zhou H."/>
            <person name="Xiong C."/>
            <person name="Li S."/>
            <person name="Yu J."/>
            <person name="Hong S."/>
            <person name="Yu X."/>
            <person name="Zou P."/>
            <person name="Chen C."/>
            <person name="Chang X."/>
            <person name="Wang W."/>
            <person name="Lv Y."/>
            <person name="Sun Y."/>
            <person name="Ma L."/>
            <person name="Shen B."/>
            <person name="Zhu C."/>
        </authorList>
    </citation>
    <scope>NUCLEOTIDE SEQUENCE [LARGE SCALE GENOMIC DNA]</scope>
</reference>
<accession>A0A084V9V5</accession>
<name>A0A084V9V5_ANOSI</name>
<organism evidence="2">
    <name type="scientific">Anopheles sinensis</name>
    <name type="common">Mosquito</name>
    <dbReference type="NCBI Taxonomy" id="74873"/>
    <lineage>
        <taxon>Eukaryota</taxon>
        <taxon>Metazoa</taxon>
        <taxon>Ecdysozoa</taxon>
        <taxon>Arthropoda</taxon>
        <taxon>Hexapoda</taxon>
        <taxon>Insecta</taxon>
        <taxon>Pterygota</taxon>
        <taxon>Neoptera</taxon>
        <taxon>Endopterygota</taxon>
        <taxon>Diptera</taxon>
        <taxon>Nematocera</taxon>
        <taxon>Culicoidea</taxon>
        <taxon>Culicidae</taxon>
        <taxon>Anophelinae</taxon>
        <taxon>Anopheles</taxon>
    </lineage>
</organism>
<keyword evidence="4" id="KW-1185">Reference proteome</keyword>
<keyword evidence="2" id="KW-0808">Transferase</keyword>
<dbReference type="EnsemblMetazoa" id="ASIC000087-RA">
    <property type="protein sequence ID" value="ASIC000087-PA"/>
    <property type="gene ID" value="ASIC000087"/>
</dbReference>
<dbReference type="VEuPathDB" id="VectorBase:ASIC000087"/>
<evidence type="ECO:0000256" key="1">
    <source>
        <dbReference type="SAM" id="MobiDB-lite"/>
    </source>
</evidence>
<protein>
    <submittedName>
        <fullName evidence="2 3">Sensor histidine kinase, HAMP and PAS domain-containing</fullName>
    </submittedName>
</protein>
<sequence length="113" mass="11946">MTSLFLSLCTPFDSGHNFHSDCVRKKRKIKRHGGRSWECSSRSWPNRDHGVNANGARAGGKLSMFCDQSATFAGIGISTFGTTGSETHDDVVTLGTGSFPVGVVRAPDGEGGA</sequence>
<dbReference type="AlphaFoldDB" id="A0A084V9V5"/>